<name>A0A9W8B8G2_9FUNG</name>
<dbReference type="GO" id="GO:0031509">
    <property type="term" value="P:subtelomeric heterochromatin formation"/>
    <property type="evidence" value="ECO:0007669"/>
    <property type="project" value="InterPro"/>
</dbReference>
<dbReference type="GO" id="GO:0005737">
    <property type="term" value="C:cytoplasm"/>
    <property type="evidence" value="ECO:0007669"/>
    <property type="project" value="UniProtKB-SubCell"/>
</dbReference>
<comment type="caution">
    <text evidence="15">The sequence shown here is derived from an EMBL/GenBank/DDBJ whole genome shotgun (WGS) entry which is preliminary data.</text>
</comment>
<dbReference type="InterPro" id="IPR013523">
    <property type="entry name" value="Hist_AcTrfase_HAT1_C"/>
</dbReference>
<dbReference type="GO" id="GO:0005634">
    <property type="term" value="C:nucleus"/>
    <property type="evidence" value="ECO:0007669"/>
    <property type="project" value="UniProtKB-SubCell"/>
</dbReference>
<reference evidence="15" key="1">
    <citation type="submission" date="2022-07" db="EMBL/GenBank/DDBJ databases">
        <title>Phylogenomic reconstructions and comparative analyses of Kickxellomycotina fungi.</title>
        <authorList>
            <person name="Reynolds N.K."/>
            <person name="Stajich J.E."/>
            <person name="Barry K."/>
            <person name="Grigoriev I.V."/>
            <person name="Crous P."/>
            <person name="Smith M.E."/>
        </authorList>
    </citation>
    <scope>NUCLEOTIDE SEQUENCE</scope>
    <source>
        <strain evidence="15">RSA 567</strain>
    </source>
</reference>
<dbReference type="Pfam" id="PF10394">
    <property type="entry name" value="Hat1_N"/>
    <property type="match status" value="1"/>
</dbReference>
<dbReference type="Gene3D" id="3.90.360.10">
    <property type="entry name" value="Histone acetyl transferase 1 (HAT1), N-terminal domain"/>
    <property type="match status" value="1"/>
</dbReference>
<dbReference type="InterPro" id="IPR019467">
    <property type="entry name" value="Hat1_N"/>
</dbReference>
<proteinExistence type="inferred from homology"/>
<feature type="region of interest" description="Disordered" evidence="13">
    <location>
        <begin position="97"/>
        <end position="121"/>
    </location>
</feature>
<dbReference type="SUPFAM" id="SSF55729">
    <property type="entry name" value="Acyl-CoA N-acyltransferases (Nat)"/>
    <property type="match status" value="1"/>
</dbReference>
<keyword evidence="7 9" id="KW-0012">Acyltransferase</keyword>
<organism evidence="15 16">
    <name type="scientific">Dimargaris verticillata</name>
    <dbReference type="NCBI Taxonomy" id="2761393"/>
    <lineage>
        <taxon>Eukaryota</taxon>
        <taxon>Fungi</taxon>
        <taxon>Fungi incertae sedis</taxon>
        <taxon>Zoopagomycota</taxon>
        <taxon>Kickxellomycotina</taxon>
        <taxon>Dimargaritomycetes</taxon>
        <taxon>Dimargaritales</taxon>
        <taxon>Dimargaritaceae</taxon>
        <taxon>Dimargaris</taxon>
    </lineage>
</organism>
<evidence type="ECO:0000259" key="14">
    <source>
        <dbReference type="Pfam" id="PF10394"/>
    </source>
</evidence>
<evidence type="ECO:0000256" key="7">
    <source>
        <dbReference type="ARBA" id="ARBA00023315"/>
    </source>
</evidence>
<evidence type="ECO:0000313" key="15">
    <source>
        <dbReference type="EMBL" id="KAJ1985027.1"/>
    </source>
</evidence>
<evidence type="ECO:0000256" key="6">
    <source>
        <dbReference type="ARBA" id="ARBA00023242"/>
    </source>
</evidence>
<dbReference type="AlphaFoldDB" id="A0A9W8B8G2"/>
<feature type="site" description="Interaction with histone H4 N-terminus" evidence="12">
    <location>
        <position position="214"/>
    </location>
</feature>
<evidence type="ECO:0000256" key="2">
    <source>
        <dbReference type="ARBA" id="ARBA00010543"/>
    </source>
</evidence>
<dbReference type="Gene3D" id="3.40.630.30">
    <property type="match status" value="1"/>
</dbReference>
<feature type="active site" description="Proton donor/acceptor" evidence="10">
    <location>
        <position position="293"/>
    </location>
</feature>
<comment type="catalytic activity">
    <reaction evidence="8 9">
        <text>L-lysyl-[protein] + acetyl-CoA = N(6)-acetyl-L-lysyl-[protein] + CoA + H(+)</text>
        <dbReference type="Rhea" id="RHEA:45948"/>
        <dbReference type="Rhea" id="RHEA-COMP:9752"/>
        <dbReference type="Rhea" id="RHEA-COMP:10731"/>
        <dbReference type="ChEBI" id="CHEBI:15378"/>
        <dbReference type="ChEBI" id="CHEBI:29969"/>
        <dbReference type="ChEBI" id="CHEBI:57287"/>
        <dbReference type="ChEBI" id="CHEBI:57288"/>
        <dbReference type="ChEBI" id="CHEBI:61930"/>
        <dbReference type="EC" id="2.3.1.48"/>
    </reaction>
</comment>
<keyword evidence="6 9" id="KW-0539">Nucleus</keyword>
<dbReference type="InterPro" id="IPR037113">
    <property type="entry name" value="Hat1_N_sf"/>
</dbReference>
<comment type="subunit">
    <text evidence="9">Component of the HAT-B complex composed of at least HAT1 and HAT2. The HAT-B complex binds to histone H4 tail.</text>
</comment>
<dbReference type="EC" id="2.3.1.48" evidence="3 9"/>
<dbReference type="OrthoDB" id="10253098at2759"/>
<evidence type="ECO:0000256" key="8">
    <source>
        <dbReference type="ARBA" id="ARBA00048017"/>
    </source>
</evidence>
<evidence type="ECO:0000256" key="1">
    <source>
        <dbReference type="ARBA" id="ARBA00004123"/>
    </source>
</evidence>
<evidence type="ECO:0000256" key="4">
    <source>
        <dbReference type="ARBA" id="ARBA00021268"/>
    </source>
</evidence>
<keyword evidence="5 9" id="KW-0808">Transferase</keyword>
<dbReference type="Gene3D" id="1.10.10.390">
    <property type="match status" value="1"/>
</dbReference>
<dbReference type="PIRSF" id="PIRSF038084">
    <property type="entry name" value="HAT-B_cat"/>
    <property type="match status" value="1"/>
</dbReference>
<dbReference type="PANTHER" id="PTHR12046">
    <property type="entry name" value="HISTONE ACETYLTRANSFERASE TYPE B CATALYTIC SUBUNIT"/>
    <property type="match status" value="1"/>
</dbReference>
<evidence type="ECO:0000256" key="11">
    <source>
        <dbReference type="PIRSR" id="PIRSR038084-2"/>
    </source>
</evidence>
<accession>A0A9W8B8G2</accession>
<dbReference type="InterPro" id="IPR017380">
    <property type="entry name" value="Hist_AcTrfase_B-typ_cat-su"/>
</dbReference>
<evidence type="ECO:0000313" key="16">
    <source>
        <dbReference type="Proteomes" id="UP001151582"/>
    </source>
</evidence>
<comment type="similarity">
    <text evidence="2 9">Belongs to the HAT1 family.</text>
</comment>
<dbReference type="GO" id="GO:0000781">
    <property type="term" value="C:chromosome, telomeric region"/>
    <property type="evidence" value="ECO:0007669"/>
    <property type="project" value="GOC"/>
</dbReference>
<dbReference type="InterPro" id="IPR016181">
    <property type="entry name" value="Acyl_CoA_acyltransferase"/>
</dbReference>
<feature type="domain" description="Histone acetyl transferase HAT1 N-terminal" evidence="14">
    <location>
        <begin position="17"/>
        <end position="203"/>
    </location>
</feature>
<keyword evidence="9" id="KW-0963">Cytoplasm</keyword>
<dbReference type="EMBL" id="JANBQB010000006">
    <property type="protein sequence ID" value="KAJ1985027.1"/>
    <property type="molecule type" value="Genomic_DNA"/>
</dbReference>
<dbReference type="Pfam" id="PF21184">
    <property type="entry name" value="HAT1_C_fung"/>
    <property type="match status" value="1"/>
</dbReference>
<gene>
    <name evidence="15" type="primary">HAT1</name>
    <name evidence="15" type="ORF">H4R34_000284</name>
</gene>
<evidence type="ECO:0000256" key="3">
    <source>
        <dbReference type="ARBA" id="ARBA00013184"/>
    </source>
</evidence>
<dbReference type="Proteomes" id="UP001151582">
    <property type="component" value="Unassembled WGS sequence"/>
</dbReference>
<comment type="function">
    <text evidence="9">Catalytic component of the histone acetylase B (HAT-B) complex. Has intrinsic substrate specificity that modifies lysine in recognition sequence GXGKXG. Involved in DNA double-strand break repair.</text>
</comment>
<evidence type="ECO:0000256" key="9">
    <source>
        <dbReference type="PIRNR" id="PIRNR038084"/>
    </source>
</evidence>
<feature type="region of interest" description="Interaction with histone H4 N-terminus" evidence="11">
    <location>
        <begin position="242"/>
        <end position="244"/>
    </location>
</feature>
<dbReference type="GO" id="GO:0042393">
    <property type="term" value="F:histone binding"/>
    <property type="evidence" value="ECO:0007669"/>
    <property type="project" value="InterPro"/>
</dbReference>
<sequence length="412" mass="47957">MAHPLIATTRPTEDDDWVVNSNDALRFHFFDPTNLSPASAKTILHNSPPFAPVFTYPLFGLKEKIYGYKDLTMDLYFSQAALSTYLQIRYSAQRPSIAQPTLQSAEPPTKRTRRTSDATAETPEEILRQYVTIDSTDNVMDFLVQAKKADAQFAPHGNQVFSYQLDGTDDPSVSYVVYKANFATPGFADYHRRLRCFVLFYIEGASYIEEDPRWDVYTIYRKTIDEDADTATYALVGFTTTYRFYHYPDQERPRISQFLILPPYAGQGHGRTLYQMLYQQWLADPVVYDVSVEDPSDLFSDLRDKCDLRYLLAQRVADGLQAPFSSDFIKKICRRWKLSQRQASRCLEMLLLRQLDPKDAQATRRYRLQVKKRLYQQNQDVLSTMEHEERVQKLHETFTLVDEDYRDMLDAL</sequence>
<evidence type="ECO:0000256" key="13">
    <source>
        <dbReference type="SAM" id="MobiDB-lite"/>
    </source>
</evidence>
<feature type="compositionally biased region" description="Polar residues" evidence="13">
    <location>
        <begin position="97"/>
        <end position="106"/>
    </location>
</feature>
<protein>
    <recommendedName>
        <fullName evidence="4 9">Histone acetyltransferase type B catalytic subunit</fullName>
        <ecNumber evidence="3 9">2.3.1.48</ecNumber>
    </recommendedName>
</protein>
<evidence type="ECO:0000256" key="5">
    <source>
        <dbReference type="ARBA" id="ARBA00022679"/>
    </source>
</evidence>
<evidence type="ECO:0000256" key="12">
    <source>
        <dbReference type="PIRSR" id="PIRSR038084-3"/>
    </source>
</evidence>
<keyword evidence="16" id="KW-1185">Reference proteome</keyword>
<dbReference type="GO" id="GO:0004402">
    <property type="term" value="F:histone acetyltransferase activity"/>
    <property type="evidence" value="ECO:0007669"/>
    <property type="project" value="UniProtKB-UniRule"/>
</dbReference>
<feature type="binding site" evidence="11">
    <location>
        <begin position="258"/>
        <end position="260"/>
    </location>
    <ligand>
        <name>acetyl-CoA</name>
        <dbReference type="ChEBI" id="CHEBI:57288"/>
    </ligand>
</feature>
<comment type="subcellular location">
    <subcellularLocation>
        <location evidence="9">Cytoplasm</location>
    </subcellularLocation>
    <subcellularLocation>
        <location evidence="1 9">Nucleus</location>
    </subcellularLocation>
</comment>
<evidence type="ECO:0000256" key="10">
    <source>
        <dbReference type="PIRSR" id="PIRSR038084-1"/>
    </source>
</evidence>